<sequence length="242" mass="26465">MMNPFVAVSVSAGMAIEEASSPTITAWDTSPEQSELPKLTQSTKTSHSCNNIFCFPISPWPESEAQPTSTSTPISAVSASACLQSRPSGQTGSAMKFNFTDTCDGASDMAEDCRVTLDCDASQGLYPTCERGECKCLAMACFRRSTCLAYRQCREFDDHACIKERHHNSTDGLGTCGGTFSVYPVACAMAAFPDILSIRMVVSMKRRIPWSVTQLQRPPISLYIKDCESSRFQPTDFLELNL</sequence>
<dbReference type="Proteomes" id="UP000240493">
    <property type="component" value="Unassembled WGS sequence"/>
</dbReference>
<keyword evidence="2" id="KW-1185">Reference proteome</keyword>
<reference evidence="1 2" key="1">
    <citation type="submission" date="2016-07" db="EMBL/GenBank/DDBJ databases">
        <title>Multiple horizontal gene transfer events from other fungi enriched the ability of initially mycotrophic Trichoderma (Ascomycota) to feed on dead plant biomass.</title>
        <authorList>
            <consortium name="DOE Joint Genome Institute"/>
            <person name="Aerts A."/>
            <person name="Atanasova L."/>
            <person name="Chenthamara K."/>
            <person name="Zhang J."/>
            <person name="Grujic M."/>
            <person name="Henrissat B."/>
            <person name="Kuo A."/>
            <person name="Salamov A."/>
            <person name="Lipzen A."/>
            <person name="Labutti K."/>
            <person name="Barry K."/>
            <person name="Miao Y."/>
            <person name="Rahimi M.J."/>
            <person name="Shen Q."/>
            <person name="Grigoriev I.V."/>
            <person name="Kubicek C.P."/>
            <person name="Druzhinina I.S."/>
        </authorList>
    </citation>
    <scope>NUCLEOTIDE SEQUENCE [LARGE SCALE GENOMIC DNA]</scope>
    <source>
        <strain evidence="1 2">CBS 433.97</strain>
    </source>
</reference>
<dbReference type="OrthoDB" id="4899536at2759"/>
<evidence type="ECO:0000313" key="1">
    <source>
        <dbReference type="EMBL" id="PTB46270.1"/>
    </source>
</evidence>
<organism evidence="1 2">
    <name type="scientific">Trichoderma asperellum (strain ATCC 204424 / CBS 433.97 / NBRC 101777)</name>
    <dbReference type="NCBI Taxonomy" id="1042311"/>
    <lineage>
        <taxon>Eukaryota</taxon>
        <taxon>Fungi</taxon>
        <taxon>Dikarya</taxon>
        <taxon>Ascomycota</taxon>
        <taxon>Pezizomycotina</taxon>
        <taxon>Sordariomycetes</taxon>
        <taxon>Hypocreomycetidae</taxon>
        <taxon>Hypocreales</taxon>
        <taxon>Hypocreaceae</taxon>
        <taxon>Trichoderma</taxon>
    </lineage>
</organism>
<protein>
    <submittedName>
        <fullName evidence="1">Uncharacterized protein</fullName>
    </submittedName>
</protein>
<name>A0A2T3ZN92_TRIA4</name>
<accession>A0A2T3ZN92</accession>
<evidence type="ECO:0000313" key="2">
    <source>
        <dbReference type="Proteomes" id="UP000240493"/>
    </source>
</evidence>
<dbReference type="AlphaFoldDB" id="A0A2T3ZN92"/>
<gene>
    <name evidence="1" type="ORF">M441DRAFT_155907</name>
</gene>
<proteinExistence type="predicted"/>
<dbReference type="EMBL" id="KZ679256">
    <property type="protein sequence ID" value="PTB46270.1"/>
    <property type="molecule type" value="Genomic_DNA"/>
</dbReference>